<dbReference type="EMBL" id="AORV01000040">
    <property type="protein sequence ID" value="EMS71253.1"/>
    <property type="molecule type" value="Genomic_DNA"/>
</dbReference>
<dbReference type="Pfam" id="PF13304">
    <property type="entry name" value="AAA_21"/>
    <property type="match status" value="1"/>
</dbReference>
<protein>
    <submittedName>
        <fullName evidence="3">Uncharacterized protein</fullName>
    </submittedName>
</protein>
<dbReference type="InterPro" id="IPR041685">
    <property type="entry name" value="AAA_GajA/Old/RecF-like"/>
</dbReference>
<dbReference type="AlphaFoldDB" id="S0FRZ0"/>
<dbReference type="RefSeq" id="WP_004626766.1">
    <property type="nucleotide sequence ID" value="NZ_AORV01000040.1"/>
</dbReference>
<sequence length="671" mass="78919">MSILRVQIENYKSIKKCSLSLSDINILIGENGSGKTNVISAIKYFYDNLLIPCNDESIFDVNNKYSNCIKISITYNLYNLQKRCKQQLSANKSPHLSYFQKIVNMGTKGLITITLVKTKDKKVLWKGCNEKERALLHDLVPLYLIDSRALDLTDWSNLWEHIGDVVKTENKTSQLIKKDINNIVTNEDYRLKNFYDELKKAFGNANVKVEKFTPKKYARVLSQVYFEGNEFDFKDNKLYHFSNGTNSFNYTKLLIEILILISEKKMKSPFIIIDEPEISLHHKLVDELSERILLTNKNIEFLISTHSPRMIKNIMMNDSENSNVFHVRTIEQYSFISKMRLFNAKTENKSKIRITDQHANAYFSRLLFSIEGETELELFENKFIKELFPVLKQADIINKVMSDDVVKKIISPKIRRYSTPMVALVDMDKVIVKNKDINSFKIKTDLFKDYHVDNERYYYTEKRKKTYIARKRIGAMAQKCRFNYLLPFFSSVDTNYETFLGTIKNYFKEYGLVVAETTAEGMLINKDNQFKFWDFAKKYIFKSNNINNIELHYNSFSRNDKLNFLRLLFEGKSDYILKLDEIKTFNPGIANNLYNVIMDNRIIKTSGWVSRWIEFFLCSTLNIDYDDQNTYKNFKKTIENKSMLEKLQSEFIDNFGEIYEVILIMEKAIKS</sequence>
<keyword evidence="4" id="KW-1185">Reference proteome</keyword>
<dbReference type="PANTHER" id="PTHR43581:SF4">
    <property type="entry name" value="ATP_GTP PHOSPHATASE"/>
    <property type="match status" value="1"/>
</dbReference>
<feature type="domain" description="ATPase AAA-type core" evidence="2">
    <location>
        <begin position="251"/>
        <end position="308"/>
    </location>
</feature>
<dbReference type="Pfam" id="PF13175">
    <property type="entry name" value="AAA_15"/>
    <property type="match status" value="1"/>
</dbReference>
<dbReference type="PATRIC" id="fig|1195236.3.peg.3200"/>
<organism evidence="3 4">
    <name type="scientific">Ruminiclostridium cellobioparum subsp. termitidis CT1112</name>
    <dbReference type="NCBI Taxonomy" id="1195236"/>
    <lineage>
        <taxon>Bacteria</taxon>
        <taxon>Bacillati</taxon>
        <taxon>Bacillota</taxon>
        <taxon>Clostridia</taxon>
        <taxon>Eubacteriales</taxon>
        <taxon>Oscillospiraceae</taxon>
        <taxon>Ruminiclostridium</taxon>
    </lineage>
</organism>
<name>S0FRZ0_RUMCE</name>
<evidence type="ECO:0000313" key="3">
    <source>
        <dbReference type="EMBL" id="EMS71253.1"/>
    </source>
</evidence>
<dbReference type="STRING" id="1195236.CTER_2882"/>
<dbReference type="SUPFAM" id="SSF52540">
    <property type="entry name" value="P-loop containing nucleoside triphosphate hydrolases"/>
    <property type="match status" value="2"/>
</dbReference>
<dbReference type="InterPro" id="IPR003959">
    <property type="entry name" value="ATPase_AAA_core"/>
</dbReference>
<dbReference type="NCBIfam" id="NF038234">
    <property type="entry name" value="retron_eff_Eco8"/>
    <property type="match status" value="1"/>
</dbReference>
<reference evidence="3 4" key="1">
    <citation type="journal article" date="2013" name="Genome Announc.">
        <title>Draft Genome Sequence of the Cellulolytic, Mesophilic, Anaerobic Bacterium Clostridium termitidis Strain CT1112 (DSM 5398).</title>
        <authorList>
            <person name="Lal S."/>
            <person name="Ramachandran U."/>
            <person name="Zhang X."/>
            <person name="Munir R."/>
            <person name="Sparling R."/>
            <person name="Levin D.B."/>
        </authorList>
    </citation>
    <scope>NUCLEOTIDE SEQUENCE [LARGE SCALE GENOMIC DNA]</scope>
    <source>
        <strain evidence="3 4">CT1112</strain>
    </source>
</reference>
<evidence type="ECO:0000259" key="2">
    <source>
        <dbReference type="Pfam" id="PF13304"/>
    </source>
</evidence>
<comment type="caution">
    <text evidence="3">The sequence shown here is derived from an EMBL/GenBank/DDBJ whole genome shotgun (WGS) entry which is preliminary data.</text>
</comment>
<evidence type="ECO:0000259" key="1">
    <source>
        <dbReference type="Pfam" id="PF13175"/>
    </source>
</evidence>
<dbReference type="InterPro" id="IPR051396">
    <property type="entry name" value="Bact_Antivir_Def_Nuclease"/>
</dbReference>
<dbReference type="InterPro" id="IPR027417">
    <property type="entry name" value="P-loop_NTPase"/>
</dbReference>
<dbReference type="Proteomes" id="UP000014155">
    <property type="component" value="Unassembled WGS sequence"/>
</dbReference>
<gene>
    <name evidence="3" type="ORF">CTER_2882</name>
</gene>
<dbReference type="Gene3D" id="3.40.50.300">
    <property type="entry name" value="P-loop containing nucleotide triphosphate hydrolases"/>
    <property type="match status" value="1"/>
</dbReference>
<evidence type="ECO:0000313" key="4">
    <source>
        <dbReference type="Proteomes" id="UP000014155"/>
    </source>
</evidence>
<proteinExistence type="predicted"/>
<dbReference type="eggNOG" id="COG3593">
    <property type="taxonomic scope" value="Bacteria"/>
</dbReference>
<dbReference type="PANTHER" id="PTHR43581">
    <property type="entry name" value="ATP/GTP PHOSPHATASE"/>
    <property type="match status" value="1"/>
</dbReference>
<accession>S0FRZ0</accession>
<feature type="domain" description="Endonuclease GajA/Old nuclease/RecF-like AAA" evidence="1">
    <location>
        <begin position="1"/>
        <end position="80"/>
    </location>
</feature>